<dbReference type="Proteomes" id="UP001220256">
    <property type="component" value="Unassembled WGS sequence"/>
</dbReference>
<evidence type="ECO:0000313" key="2">
    <source>
        <dbReference type="Proteomes" id="UP001220256"/>
    </source>
</evidence>
<dbReference type="EMBL" id="JAPVEB010000005">
    <property type="protein sequence ID" value="KAJ5264169.1"/>
    <property type="molecule type" value="Genomic_DNA"/>
</dbReference>
<proteinExistence type="predicted"/>
<accession>A0ABQ8WC90</accession>
<organism evidence="1 2">
    <name type="scientific">Penicillium chrysogenum</name>
    <name type="common">Penicillium notatum</name>
    <dbReference type="NCBI Taxonomy" id="5076"/>
    <lineage>
        <taxon>Eukaryota</taxon>
        <taxon>Fungi</taxon>
        <taxon>Dikarya</taxon>
        <taxon>Ascomycota</taxon>
        <taxon>Pezizomycotina</taxon>
        <taxon>Eurotiomycetes</taxon>
        <taxon>Eurotiomycetidae</taxon>
        <taxon>Eurotiales</taxon>
        <taxon>Aspergillaceae</taxon>
        <taxon>Penicillium</taxon>
        <taxon>Penicillium chrysogenum species complex</taxon>
    </lineage>
</organism>
<evidence type="ECO:0000313" key="1">
    <source>
        <dbReference type="EMBL" id="KAJ5264169.1"/>
    </source>
</evidence>
<gene>
    <name evidence="1" type="ORF">N7505_008090</name>
</gene>
<reference evidence="1 2" key="1">
    <citation type="journal article" date="2023" name="IMA Fungus">
        <title>Comparative genomic study of the Penicillium genus elucidates a diverse pangenome and 15 lateral gene transfer events.</title>
        <authorList>
            <person name="Petersen C."/>
            <person name="Sorensen T."/>
            <person name="Nielsen M.R."/>
            <person name="Sondergaard T.E."/>
            <person name="Sorensen J.L."/>
            <person name="Fitzpatrick D.A."/>
            <person name="Frisvad J.C."/>
            <person name="Nielsen K.L."/>
        </authorList>
    </citation>
    <scope>NUCLEOTIDE SEQUENCE [LARGE SCALE GENOMIC DNA]</scope>
    <source>
        <strain evidence="1 2">IBT 3361</strain>
    </source>
</reference>
<name>A0ABQ8WC90_PENCH</name>
<feature type="non-terminal residue" evidence="1">
    <location>
        <position position="1"/>
    </location>
</feature>
<sequence length="88" mass="9505">NKAKTYNSEDSLVVTHPTTNSPACGLSTAERTGSPVFHTLWSYVVVLTEDSLVVTHPTTNSPACGLSTAERTGSPIFHTLWSYVLCYS</sequence>
<protein>
    <submittedName>
        <fullName evidence="1">Uncharacterized protein</fullName>
    </submittedName>
</protein>
<keyword evidence="2" id="KW-1185">Reference proteome</keyword>
<comment type="caution">
    <text evidence="1">The sequence shown here is derived from an EMBL/GenBank/DDBJ whole genome shotgun (WGS) entry which is preliminary data.</text>
</comment>